<dbReference type="GO" id="GO:0005102">
    <property type="term" value="F:signaling receptor binding"/>
    <property type="evidence" value="ECO:0007669"/>
    <property type="project" value="TreeGrafter"/>
</dbReference>
<dbReference type="GO" id="GO:0050852">
    <property type="term" value="P:T cell receptor signaling pathway"/>
    <property type="evidence" value="ECO:0007669"/>
    <property type="project" value="TreeGrafter"/>
</dbReference>
<keyword evidence="6" id="KW-1185">Reference proteome</keyword>
<dbReference type="Pfam" id="PF00047">
    <property type="entry name" value="ig"/>
    <property type="match status" value="1"/>
</dbReference>
<dbReference type="InterPro" id="IPR013151">
    <property type="entry name" value="Immunoglobulin_dom"/>
</dbReference>
<evidence type="ECO:0000256" key="1">
    <source>
        <dbReference type="ARBA" id="ARBA00004370"/>
    </source>
</evidence>
<dbReference type="AlphaFoldDB" id="A0A3Q3GYZ8"/>
<dbReference type="STRING" id="56723.ENSLBEP00000036038"/>
<organism evidence="5 6">
    <name type="scientific">Labrus bergylta</name>
    <name type="common">ballan wrasse</name>
    <dbReference type="NCBI Taxonomy" id="56723"/>
    <lineage>
        <taxon>Eukaryota</taxon>
        <taxon>Metazoa</taxon>
        <taxon>Chordata</taxon>
        <taxon>Craniata</taxon>
        <taxon>Vertebrata</taxon>
        <taxon>Euteleostomi</taxon>
        <taxon>Actinopterygii</taxon>
        <taxon>Neopterygii</taxon>
        <taxon>Teleostei</taxon>
        <taxon>Neoteleostei</taxon>
        <taxon>Acanthomorphata</taxon>
        <taxon>Eupercaria</taxon>
        <taxon>Labriformes</taxon>
        <taxon>Labridae</taxon>
        <taxon>Labrus</taxon>
    </lineage>
</organism>
<dbReference type="GO" id="GO:0001817">
    <property type="term" value="P:regulation of cytokine production"/>
    <property type="evidence" value="ECO:0007669"/>
    <property type="project" value="TreeGrafter"/>
</dbReference>
<keyword evidence="3" id="KW-0393">Immunoglobulin domain</keyword>
<evidence type="ECO:0000256" key="3">
    <source>
        <dbReference type="ARBA" id="ARBA00023319"/>
    </source>
</evidence>
<dbReference type="GO" id="GO:0009897">
    <property type="term" value="C:external side of plasma membrane"/>
    <property type="evidence" value="ECO:0007669"/>
    <property type="project" value="TreeGrafter"/>
</dbReference>
<dbReference type="PANTHER" id="PTHR24100">
    <property type="entry name" value="BUTYROPHILIN"/>
    <property type="match status" value="1"/>
</dbReference>
<dbReference type="SUPFAM" id="SSF48726">
    <property type="entry name" value="Immunoglobulin"/>
    <property type="match status" value="1"/>
</dbReference>
<accession>A0A3Q3GYZ8</accession>
<comment type="subcellular location">
    <subcellularLocation>
        <location evidence="1">Membrane</location>
    </subcellularLocation>
</comment>
<dbReference type="GeneTree" id="ENSGT00990000204085"/>
<dbReference type="InterPro" id="IPR036179">
    <property type="entry name" value="Ig-like_dom_sf"/>
</dbReference>
<proteinExistence type="predicted"/>
<evidence type="ECO:0000313" key="6">
    <source>
        <dbReference type="Proteomes" id="UP000261660"/>
    </source>
</evidence>
<reference evidence="5" key="2">
    <citation type="submission" date="2025-09" db="UniProtKB">
        <authorList>
            <consortium name="Ensembl"/>
        </authorList>
    </citation>
    <scope>IDENTIFICATION</scope>
</reference>
<dbReference type="InParanoid" id="A0A3Q3GYZ8"/>
<reference evidence="5" key="1">
    <citation type="submission" date="2025-08" db="UniProtKB">
        <authorList>
            <consortium name="Ensembl"/>
        </authorList>
    </citation>
    <scope>IDENTIFICATION</scope>
</reference>
<sequence>PVHLRTLLDISKLMVSWKRNGEYVHTYRSKDYFLNQDKNFTGRTSMFKDEMAAGNVSLQLNNVTEQDSGNYTCTVINHAPPEKRSIYLCEKSDFQFLLIIGFKWGHIVASANQRPPSEIQLYVNSLERIRRRSDGNGGKE</sequence>
<keyword evidence="2" id="KW-0472">Membrane</keyword>
<dbReference type="Proteomes" id="UP000261660">
    <property type="component" value="Unplaced"/>
</dbReference>
<dbReference type="InterPro" id="IPR007110">
    <property type="entry name" value="Ig-like_dom"/>
</dbReference>
<feature type="domain" description="Ig-like" evidence="4">
    <location>
        <begin position="15"/>
        <end position="87"/>
    </location>
</feature>
<dbReference type="Ensembl" id="ENSLBET00000037556.1">
    <property type="protein sequence ID" value="ENSLBEP00000036038.1"/>
    <property type="gene ID" value="ENSLBEG00000027001.1"/>
</dbReference>
<evidence type="ECO:0000259" key="4">
    <source>
        <dbReference type="PROSITE" id="PS50835"/>
    </source>
</evidence>
<evidence type="ECO:0000256" key="2">
    <source>
        <dbReference type="ARBA" id="ARBA00023136"/>
    </source>
</evidence>
<dbReference type="InterPro" id="IPR050504">
    <property type="entry name" value="IgSF_BTN/MOG"/>
</dbReference>
<dbReference type="PROSITE" id="PS50835">
    <property type="entry name" value="IG_LIKE"/>
    <property type="match status" value="1"/>
</dbReference>
<evidence type="ECO:0000313" key="5">
    <source>
        <dbReference type="Ensembl" id="ENSLBEP00000036038.1"/>
    </source>
</evidence>
<dbReference type="InterPro" id="IPR013783">
    <property type="entry name" value="Ig-like_fold"/>
</dbReference>
<name>A0A3Q3GYZ8_9LABR</name>
<dbReference type="Gene3D" id="2.60.40.10">
    <property type="entry name" value="Immunoglobulins"/>
    <property type="match status" value="1"/>
</dbReference>
<protein>
    <recommendedName>
        <fullName evidence="4">Ig-like domain-containing protein</fullName>
    </recommendedName>
</protein>